<dbReference type="Gene3D" id="1.10.260.40">
    <property type="entry name" value="lambda repressor-like DNA-binding domains"/>
    <property type="match status" value="1"/>
</dbReference>
<dbReference type="InterPro" id="IPR028082">
    <property type="entry name" value="Peripla_BP_I"/>
</dbReference>
<dbReference type="SMART" id="SM00354">
    <property type="entry name" value="HTH_LACI"/>
    <property type="match status" value="1"/>
</dbReference>
<dbReference type="STRING" id="410764.GA0061103_5160"/>
<dbReference type="GO" id="GO:0000976">
    <property type="term" value="F:transcription cis-regulatory region binding"/>
    <property type="evidence" value="ECO:0007669"/>
    <property type="project" value="TreeGrafter"/>
</dbReference>
<protein>
    <submittedName>
        <fullName evidence="5">Transcriptional regulator, LacI family</fullName>
    </submittedName>
</protein>
<dbReference type="InterPro" id="IPR010982">
    <property type="entry name" value="Lambda_DNA-bd_dom_sf"/>
</dbReference>
<dbReference type="CDD" id="cd06267">
    <property type="entry name" value="PBP1_LacI_sugar_binding-like"/>
    <property type="match status" value="1"/>
</dbReference>
<keyword evidence="3" id="KW-0804">Transcription</keyword>
<dbReference type="InterPro" id="IPR046335">
    <property type="entry name" value="LacI/GalR-like_sensor"/>
</dbReference>
<evidence type="ECO:0000259" key="4">
    <source>
        <dbReference type="PROSITE" id="PS50932"/>
    </source>
</evidence>
<evidence type="ECO:0000256" key="3">
    <source>
        <dbReference type="ARBA" id="ARBA00023163"/>
    </source>
</evidence>
<accession>A0A1C3WAL0</accession>
<evidence type="ECO:0000256" key="2">
    <source>
        <dbReference type="ARBA" id="ARBA00023125"/>
    </source>
</evidence>
<name>A0A1C3WAL0_9HYPH</name>
<dbReference type="SUPFAM" id="SSF47413">
    <property type="entry name" value="lambda repressor-like DNA-binding domains"/>
    <property type="match status" value="1"/>
</dbReference>
<dbReference type="Pfam" id="PF00356">
    <property type="entry name" value="LacI"/>
    <property type="match status" value="1"/>
</dbReference>
<evidence type="ECO:0000256" key="1">
    <source>
        <dbReference type="ARBA" id="ARBA00023015"/>
    </source>
</evidence>
<keyword evidence="6" id="KW-1185">Reference proteome</keyword>
<sequence>MRQFMMKNQIVNAAQERVTIRHVAEDAGVSVAAVSKVLRNAYGVSDSLRGRVEASIEKLRYRPSVAARAMRGRTQTIGVLVIELSNPFLPGVIEEANAALSENGFKALIGIGRSASSIEASMIESMIDNRMDGVVIIAPRISGKILERYARQIPIVVIAHHEPHAETYDTVNSDDRRGGYLAVEAALHAGYRDIAMLSYDLLDSPATIVALQREEGYLDAMKQAGLKGRIIRLPPVAVDRQRAIRNFLDSKDRPRAVFVWSDLDAVPLINAARTSAIRVPEDLAIIGYDNSPMAAIPLVGLTSVDQNQMQLGRTAAEVLLSRIDGRRDARHLLIEPRVELRGST</sequence>
<dbReference type="AlphaFoldDB" id="A0A1C3WAL0"/>
<dbReference type="SUPFAM" id="SSF53822">
    <property type="entry name" value="Periplasmic binding protein-like I"/>
    <property type="match status" value="1"/>
</dbReference>
<gene>
    <name evidence="5" type="ORF">GA0061103_5160</name>
</gene>
<dbReference type="Gene3D" id="3.40.50.2300">
    <property type="match status" value="2"/>
</dbReference>
<proteinExistence type="predicted"/>
<dbReference type="EMBL" id="FMAG01000004">
    <property type="protein sequence ID" value="SCB36993.1"/>
    <property type="molecule type" value="Genomic_DNA"/>
</dbReference>
<evidence type="ECO:0000313" key="5">
    <source>
        <dbReference type="EMBL" id="SCB36993.1"/>
    </source>
</evidence>
<feature type="domain" description="HTH lacI-type" evidence="4">
    <location>
        <begin position="18"/>
        <end position="72"/>
    </location>
</feature>
<dbReference type="CDD" id="cd01392">
    <property type="entry name" value="HTH_LacI"/>
    <property type="match status" value="1"/>
</dbReference>
<reference evidence="6" key="1">
    <citation type="submission" date="2016-08" db="EMBL/GenBank/DDBJ databases">
        <authorList>
            <person name="Varghese N."/>
            <person name="Submissions Spin"/>
        </authorList>
    </citation>
    <scope>NUCLEOTIDE SEQUENCE [LARGE SCALE GENOMIC DNA]</scope>
    <source>
        <strain evidence="6">HAMBI 2975</strain>
    </source>
</reference>
<dbReference type="PROSITE" id="PS50932">
    <property type="entry name" value="HTH_LACI_2"/>
    <property type="match status" value="1"/>
</dbReference>
<organism evidence="5 6">
    <name type="scientific">Rhizobium multihospitium</name>
    <dbReference type="NCBI Taxonomy" id="410764"/>
    <lineage>
        <taxon>Bacteria</taxon>
        <taxon>Pseudomonadati</taxon>
        <taxon>Pseudomonadota</taxon>
        <taxon>Alphaproteobacteria</taxon>
        <taxon>Hyphomicrobiales</taxon>
        <taxon>Rhizobiaceae</taxon>
        <taxon>Rhizobium/Agrobacterium group</taxon>
        <taxon>Rhizobium</taxon>
    </lineage>
</organism>
<dbReference type="GO" id="GO:0003700">
    <property type="term" value="F:DNA-binding transcription factor activity"/>
    <property type="evidence" value="ECO:0007669"/>
    <property type="project" value="TreeGrafter"/>
</dbReference>
<keyword evidence="1" id="KW-0805">Transcription regulation</keyword>
<keyword evidence="2" id="KW-0238">DNA-binding</keyword>
<dbReference type="PANTHER" id="PTHR30146">
    <property type="entry name" value="LACI-RELATED TRANSCRIPTIONAL REPRESSOR"/>
    <property type="match status" value="1"/>
</dbReference>
<dbReference type="Pfam" id="PF13377">
    <property type="entry name" value="Peripla_BP_3"/>
    <property type="match status" value="1"/>
</dbReference>
<dbReference type="Proteomes" id="UP000199101">
    <property type="component" value="Unassembled WGS sequence"/>
</dbReference>
<dbReference type="InterPro" id="IPR000843">
    <property type="entry name" value="HTH_LacI"/>
</dbReference>
<evidence type="ECO:0000313" key="6">
    <source>
        <dbReference type="Proteomes" id="UP000199101"/>
    </source>
</evidence>
<dbReference type="PANTHER" id="PTHR30146:SF145">
    <property type="entry name" value="RIBOSE OPERON REPRESSOR"/>
    <property type="match status" value="1"/>
</dbReference>